<proteinExistence type="predicted"/>
<dbReference type="EMBL" id="JANPWZ010000198">
    <property type="protein sequence ID" value="KAJ3578553.1"/>
    <property type="molecule type" value="Genomic_DNA"/>
</dbReference>
<gene>
    <name evidence="2" type="ORF">NPX13_g2013</name>
</gene>
<accession>A0A9W8NK01</accession>
<dbReference type="Proteomes" id="UP001148614">
    <property type="component" value="Unassembled WGS sequence"/>
</dbReference>
<organism evidence="2 3">
    <name type="scientific">Xylaria arbuscula</name>
    <dbReference type="NCBI Taxonomy" id="114810"/>
    <lineage>
        <taxon>Eukaryota</taxon>
        <taxon>Fungi</taxon>
        <taxon>Dikarya</taxon>
        <taxon>Ascomycota</taxon>
        <taxon>Pezizomycotina</taxon>
        <taxon>Sordariomycetes</taxon>
        <taxon>Xylariomycetidae</taxon>
        <taxon>Xylariales</taxon>
        <taxon>Xylariaceae</taxon>
        <taxon>Xylaria</taxon>
    </lineage>
</organism>
<keyword evidence="3" id="KW-1185">Reference proteome</keyword>
<evidence type="ECO:0000313" key="2">
    <source>
        <dbReference type="EMBL" id="KAJ3578553.1"/>
    </source>
</evidence>
<dbReference type="AlphaFoldDB" id="A0A9W8NK01"/>
<name>A0A9W8NK01_9PEZI</name>
<feature type="compositionally biased region" description="Low complexity" evidence="1">
    <location>
        <begin position="28"/>
        <end position="40"/>
    </location>
</feature>
<feature type="region of interest" description="Disordered" evidence="1">
    <location>
        <begin position="23"/>
        <end position="42"/>
    </location>
</feature>
<evidence type="ECO:0000313" key="3">
    <source>
        <dbReference type="Proteomes" id="UP001148614"/>
    </source>
</evidence>
<evidence type="ECO:0000256" key="1">
    <source>
        <dbReference type="SAM" id="MobiDB-lite"/>
    </source>
</evidence>
<protein>
    <submittedName>
        <fullName evidence="2">Uncharacterized protein</fullName>
    </submittedName>
</protein>
<comment type="caution">
    <text evidence="2">The sequence shown here is derived from an EMBL/GenBank/DDBJ whole genome shotgun (WGS) entry which is preliminary data.</text>
</comment>
<sequence>MKKSTQQQRDQEAITRLVEEMKLTDQETTTTTTPIPTPTTSVDFNVLLNTPVTQVTRVTQAPPQGREDRY</sequence>
<reference evidence="2" key="1">
    <citation type="submission" date="2022-07" db="EMBL/GenBank/DDBJ databases">
        <title>Genome Sequence of Xylaria arbuscula.</title>
        <authorList>
            <person name="Buettner E."/>
        </authorList>
    </citation>
    <scope>NUCLEOTIDE SEQUENCE</scope>
    <source>
        <strain evidence="2">VT107</strain>
    </source>
</reference>